<sequence length="280" mass="32379">MFEKFLNSVISHFPREITINRGNSDSSDLLLQRRVLVIDGCDNAVSYDSKFLDHIFLKTVDPKGIENMLNLFLDILADNLGKKYERASKEMYENNRPWTENKMEEMNSEGLVYVSYWDDNQPLVYLSFMLTEEEGLCIDNADSMSSVVFLYEIQLLEPVRRRGLGKRLIGDYLKECCSYFAYSHGSELEHPFVGIELTVFSDNSAALALYHSLGMEKTPNSPVDKSLNLRPRTITRTSANRLNRSPTEGQIKRTMIKKPLYYLYLMRIDDFNPNMNKEST</sequence>
<evidence type="ECO:0000256" key="8">
    <source>
        <dbReference type="ARBA" id="ARBA00023242"/>
    </source>
</evidence>
<comment type="caution">
    <text evidence="13">The sequence shown here is derived from an EMBL/GenBank/DDBJ whole genome shotgun (WGS) entry which is preliminary data.</text>
</comment>
<keyword evidence="7" id="KW-0808">Transferase</keyword>
<evidence type="ECO:0000256" key="1">
    <source>
        <dbReference type="ARBA" id="ARBA00004123"/>
    </source>
</evidence>
<organism evidence="13 14">
    <name type="scientific">Nakaseomyces bracarensis</name>
    <dbReference type="NCBI Taxonomy" id="273131"/>
    <lineage>
        <taxon>Eukaryota</taxon>
        <taxon>Fungi</taxon>
        <taxon>Dikarya</taxon>
        <taxon>Ascomycota</taxon>
        <taxon>Saccharomycotina</taxon>
        <taxon>Saccharomycetes</taxon>
        <taxon>Saccharomycetales</taxon>
        <taxon>Saccharomycetaceae</taxon>
        <taxon>Nakaseomyces</taxon>
    </lineage>
</organism>
<evidence type="ECO:0000313" key="13">
    <source>
        <dbReference type="EMBL" id="KAL3229193.1"/>
    </source>
</evidence>
<comment type="subcellular location">
    <subcellularLocation>
        <location evidence="2">Cytoplasm</location>
    </subcellularLocation>
    <subcellularLocation>
        <location evidence="1">Nucleus</location>
    </subcellularLocation>
</comment>
<evidence type="ECO:0000256" key="3">
    <source>
        <dbReference type="ARBA" id="ARBA00008870"/>
    </source>
</evidence>
<name>A0ABR4NMZ9_9SACH</name>
<reference evidence="13 14" key="1">
    <citation type="submission" date="2024-05" db="EMBL/GenBank/DDBJ databases">
        <title>Long read based assembly of the Candida bracarensis genome reveals expanded adhesin content.</title>
        <authorList>
            <person name="Marcet-Houben M."/>
            <person name="Ksiezopolska E."/>
            <person name="Gabaldon T."/>
        </authorList>
    </citation>
    <scope>NUCLEOTIDE SEQUENCE [LARGE SCALE GENOMIC DNA]</scope>
    <source>
        <strain evidence="13 14">CBM6</strain>
    </source>
</reference>
<evidence type="ECO:0000259" key="12">
    <source>
        <dbReference type="PROSITE" id="PS51186"/>
    </source>
</evidence>
<dbReference type="InterPro" id="IPR016181">
    <property type="entry name" value="Acyl_CoA_acyltransferase"/>
</dbReference>
<evidence type="ECO:0000256" key="11">
    <source>
        <dbReference type="ARBA" id="ARBA00049524"/>
    </source>
</evidence>
<evidence type="ECO:0000256" key="10">
    <source>
        <dbReference type="ARBA" id="ARBA00047821"/>
    </source>
</evidence>
<dbReference type="InterPro" id="IPR000182">
    <property type="entry name" value="GNAT_dom"/>
</dbReference>
<evidence type="ECO:0000256" key="5">
    <source>
        <dbReference type="ARBA" id="ARBA00015043"/>
    </source>
</evidence>
<accession>A0ABR4NMZ9</accession>
<dbReference type="SUPFAM" id="SSF55729">
    <property type="entry name" value="Acyl-CoA N-acyltransferases (Nat)"/>
    <property type="match status" value="1"/>
</dbReference>
<evidence type="ECO:0000256" key="2">
    <source>
        <dbReference type="ARBA" id="ARBA00004496"/>
    </source>
</evidence>
<comment type="catalytic activity">
    <reaction evidence="10">
        <text>N-terminal L-seryl-[histone H2A] + acetyl-CoA = N-terminal N(alpha)-acetyl-L-seryl-[histone H2A] + CoA + H(+)</text>
        <dbReference type="Rhea" id="RHEA:50600"/>
        <dbReference type="Rhea" id="RHEA-COMP:12742"/>
        <dbReference type="Rhea" id="RHEA-COMP:12744"/>
        <dbReference type="ChEBI" id="CHEBI:15378"/>
        <dbReference type="ChEBI" id="CHEBI:57287"/>
        <dbReference type="ChEBI" id="CHEBI:57288"/>
        <dbReference type="ChEBI" id="CHEBI:64738"/>
        <dbReference type="ChEBI" id="CHEBI:83690"/>
        <dbReference type="EC" id="2.3.1.257"/>
    </reaction>
</comment>
<dbReference type="InterPro" id="IPR039949">
    <property type="entry name" value="NAA40"/>
</dbReference>
<dbReference type="PANTHER" id="PTHR20531">
    <property type="entry name" value="N-ALPHA-ACETYLTRANSFERASE 40"/>
    <property type="match status" value="1"/>
</dbReference>
<feature type="domain" description="N-acetyltransferase" evidence="12">
    <location>
        <begin position="55"/>
        <end position="230"/>
    </location>
</feature>
<proteinExistence type="inferred from homology"/>
<dbReference type="PANTHER" id="PTHR20531:SF1">
    <property type="entry name" value="N-ALPHA-ACETYLTRANSFERASE 40"/>
    <property type="match status" value="1"/>
</dbReference>
<dbReference type="Gene3D" id="3.40.630.30">
    <property type="match status" value="1"/>
</dbReference>
<comment type="catalytic activity">
    <reaction evidence="11">
        <text>N-terminal L-seryl-[histone H4] + acetyl-CoA = N-terminal N(alpha)-acetyl-L-seryl-[histone H4] + CoA + H(+)</text>
        <dbReference type="Rhea" id="RHEA:50596"/>
        <dbReference type="Rhea" id="RHEA-COMP:12740"/>
        <dbReference type="Rhea" id="RHEA-COMP:12743"/>
        <dbReference type="ChEBI" id="CHEBI:15378"/>
        <dbReference type="ChEBI" id="CHEBI:57287"/>
        <dbReference type="ChEBI" id="CHEBI:57288"/>
        <dbReference type="ChEBI" id="CHEBI:64738"/>
        <dbReference type="ChEBI" id="CHEBI:83690"/>
        <dbReference type="EC" id="2.3.1.257"/>
    </reaction>
</comment>
<keyword evidence="14" id="KW-1185">Reference proteome</keyword>
<comment type="similarity">
    <text evidence="3">Belongs to the acetyltransferase family. NAA40 subfamily.</text>
</comment>
<evidence type="ECO:0000313" key="14">
    <source>
        <dbReference type="Proteomes" id="UP001623330"/>
    </source>
</evidence>
<keyword evidence="6" id="KW-0963">Cytoplasm</keyword>
<dbReference type="EMBL" id="JBEVYD010000012">
    <property type="protein sequence ID" value="KAL3229193.1"/>
    <property type="molecule type" value="Genomic_DNA"/>
</dbReference>
<evidence type="ECO:0000256" key="9">
    <source>
        <dbReference type="ARBA" id="ARBA00023315"/>
    </source>
</evidence>
<evidence type="ECO:0000256" key="6">
    <source>
        <dbReference type="ARBA" id="ARBA00022490"/>
    </source>
</evidence>
<protein>
    <recommendedName>
        <fullName evidence="5">N-alpha-acetyltransferase 40</fullName>
        <ecNumber evidence="4">2.3.1.257</ecNumber>
    </recommendedName>
</protein>
<evidence type="ECO:0000256" key="7">
    <source>
        <dbReference type="ARBA" id="ARBA00022679"/>
    </source>
</evidence>
<dbReference type="EC" id="2.3.1.257" evidence="4"/>
<keyword evidence="8" id="KW-0539">Nucleus</keyword>
<gene>
    <name evidence="13" type="ORF">RNJ44_02280</name>
</gene>
<dbReference type="Proteomes" id="UP001623330">
    <property type="component" value="Unassembled WGS sequence"/>
</dbReference>
<keyword evidence="9" id="KW-0012">Acyltransferase</keyword>
<evidence type="ECO:0000256" key="4">
    <source>
        <dbReference type="ARBA" id="ARBA00012950"/>
    </source>
</evidence>
<dbReference type="PROSITE" id="PS51186">
    <property type="entry name" value="GNAT"/>
    <property type="match status" value="1"/>
</dbReference>